<dbReference type="Pfam" id="PF07690">
    <property type="entry name" value="MFS_1"/>
    <property type="match status" value="1"/>
</dbReference>
<feature type="domain" description="Major facilitator superfamily (MFS) profile" evidence="7">
    <location>
        <begin position="5"/>
        <end position="385"/>
    </location>
</feature>
<dbReference type="Gene3D" id="1.20.1250.20">
    <property type="entry name" value="MFS general substrate transporter like domains"/>
    <property type="match status" value="2"/>
</dbReference>
<dbReference type="Proteomes" id="UP001619911">
    <property type="component" value="Unassembled WGS sequence"/>
</dbReference>
<keyword evidence="2" id="KW-0813">Transport</keyword>
<feature type="transmembrane region" description="Helical" evidence="6">
    <location>
        <begin position="160"/>
        <end position="182"/>
    </location>
</feature>
<feature type="transmembrane region" description="Helical" evidence="6">
    <location>
        <begin position="209"/>
        <end position="230"/>
    </location>
</feature>
<evidence type="ECO:0000256" key="3">
    <source>
        <dbReference type="ARBA" id="ARBA00022692"/>
    </source>
</evidence>
<reference evidence="8 9" key="1">
    <citation type="submission" date="2023-07" db="EMBL/GenBank/DDBJ databases">
        <title>Bacillus lucianemedeirus sp. nov, a new species isolated from an immunobiological production facility.</title>
        <authorList>
            <person name="Costa L.V."/>
            <person name="Miranda R.V.S.L."/>
            <person name="Brandao M.L.L."/>
            <person name="Reis C.M.F."/>
            <person name="Frazao A.M."/>
            <person name="Cruz F.V."/>
            <person name="Baio P.V.P."/>
            <person name="Veras J.F.C."/>
            <person name="Ramos J.N."/>
            <person name="Vieira V."/>
        </authorList>
    </citation>
    <scope>NUCLEOTIDE SEQUENCE [LARGE SCALE GENOMIC DNA]</scope>
    <source>
        <strain evidence="8 9">B190/17</strain>
    </source>
</reference>
<evidence type="ECO:0000256" key="1">
    <source>
        <dbReference type="ARBA" id="ARBA00004651"/>
    </source>
</evidence>
<feature type="transmembrane region" description="Helical" evidence="6">
    <location>
        <begin position="360"/>
        <end position="381"/>
    </location>
</feature>
<feature type="transmembrane region" description="Helical" evidence="6">
    <location>
        <begin position="38"/>
        <end position="63"/>
    </location>
</feature>
<keyword evidence="4 6" id="KW-1133">Transmembrane helix</keyword>
<dbReference type="PANTHER" id="PTHR23523:SF2">
    <property type="entry name" value="2-NITROIMIDAZOLE TRANSPORTER"/>
    <property type="match status" value="1"/>
</dbReference>
<feature type="transmembrane region" description="Helical" evidence="6">
    <location>
        <begin position="133"/>
        <end position="154"/>
    </location>
</feature>
<sequence>MKKTGTGLIVIALFMMSLNIRPAINSISPLLETLRSQLGISASAVSLLTVIPVLCMGIFSPVAAKLGGRFGIERTLFGALILIGLGTFLRFFTNSAFFLLSTAFVAGVGIAVMGPLISGFIKQHFSSQVPKMISVYSTAMTLGAALASGLAAPIQGSTHSWRAALAIWGVLALAAIPLWWLFVLRRVERTKNESASQLSSTLPWNHPKAWLLTFSFGFSGMIFFSITAWLPPIIQDMGYNKAYAGSILTIFAAVQIPANLLLPMLIKKYPSRLLMLLFFSCLELVGFLMIYFSAQPEAAAIFLGVGAAALFSLNLMLPIDATANAQEAASWSAMIQAVGYIISAAGPLILGWLYDVTGSFSFAVIGLIIITLACMIVQFFAASGNTQEKIQIDLQSRDAL</sequence>
<dbReference type="RefSeq" id="WP_404318910.1">
    <property type="nucleotide sequence ID" value="NZ_JAUIYO010000019.1"/>
</dbReference>
<dbReference type="InterPro" id="IPR052524">
    <property type="entry name" value="MFS_Cyanate_Porter"/>
</dbReference>
<comment type="subcellular location">
    <subcellularLocation>
        <location evidence="1">Cell membrane</location>
        <topology evidence="1">Multi-pass membrane protein</topology>
    </subcellularLocation>
</comment>
<name>A0ABW8IC12_9BACI</name>
<keyword evidence="9" id="KW-1185">Reference proteome</keyword>
<feature type="transmembrane region" description="Helical" evidence="6">
    <location>
        <begin position="75"/>
        <end position="92"/>
    </location>
</feature>
<feature type="transmembrane region" description="Helical" evidence="6">
    <location>
        <begin position="98"/>
        <end position="121"/>
    </location>
</feature>
<accession>A0ABW8IC12</accession>
<keyword evidence="5 6" id="KW-0472">Membrane</keyword>
<evidence type="ECO:0000313" key="9">
    <source>
        <dbReference type="Proteomes" id="UP001619911"/>
    </source>
</evidence>
<feature type="transmembrane region" description="Helical" evidence="6">
    <location>
        <begin position="329"/>
        <end position="354"/>
    </location>
</feature>
<dbReference type="SUPFAM" id="SSF103473">
    <property type="entry name" value="MFS general substrate transporter"/>
    <property type="match status" value="1"/>
</dbReference>
<dbReference type="InterPro" id="IPR020846">
    <property type="entry name" value="MFS_dom"/>
</dbReference>
<comment type="caution">
    <text evidence="8">The sequence shown here is derived from an EMBL/GenBank/DDBJ whole genome shotgun (WGS) entry which is preliminary data.</text>
</comment>
<dbReference type="EMBL" id="JAUIYO010000019">
    <property type="protein sequence ID" value="MFK2827017.1"/>
    <property type="molecule type" value="Genomic_DNA"/>
</dbReference>
<dbReference type="PROSITE" id="PS50850">
    <property type="entry name" value="MFS"/>
    <property type="match status" value="1"/>
</dbReference>
<proteinExistence type="predicted"/>
<evidence type="ECO:0000256" key="4">
    <source>
        <dbReference type="ARBA" id="ARBA00022989"/>
    </source>
</evidence>
<keyword evidence="3 6" id="KW-0812">Transmembrane</keyword>
<evidence type="ECO:0000313" key="8">
    <source>
        <dbReference type="EMBL" id="MFK2827017.1"/>
    </source>
</evidence>
<evidence type="ECO:0000256" key="5">
    <source>
        <dbReference type="ARBA" id="ARBA00023136"/>
    </source>
</evidence>
<feature type="transmembrane region" description="Helical" evidence="6">
    <location>
        <begin position="298"/>
        <end position="317"/>
    </location>
</feature>
<feature type="transmembrane region" description="Helical" evidence="6">
    <location>
        <begin position="242"/>
        <end position="262"/>
    </location>
</feature>
<gene>
    <name evidence="8" type="ORF">QYG89_15295</name>
</gene>
<evidence type="ECO:0000259" key="7">
    <source>
        <dbReference type="PROSITE" id="PS50850"/>
    </source>
</evidence>
<dbReference type="PANTHER" id="PTHR23523">
    <property type="match status" value="1"/>
</dbReference>
<dbReference type="InterPro" id="IPR011701">
    <property type="entry name" value="MFS"/>
</dbReference>
<evidence type="ECO:0000256" key="2">
    <source>
        <dbReference type="ARBA" id="ARBA00022448"/>
    </source>
</evidence>
<organism evidence="8 9">
    <name type="scientific">Bacillus lumedeiriae</name>
    <dbReference type="NCBI Taxonomy" id="3058829"/>
    <lineage>
        <taxon>Bacteria</taxon>
        <taxon>Bacillati</taxon>
        <taxon>Bacillota</taxon>
        <taxon>Bacilli</taxon>
        <taxon>Bacillales</taxon>
        <taxon>Bacillaceae</taxon>
        <taxon>Bacillus</taxon>
    </lineage>
</organism>
<evidence type="ECO:0000256" key="6">
    <source>
        <dbReference type="SAM" id="Phobius"/>
    </source>
</evidence>
<protein>
    <submittedName>
        <fullName evidence="8">MFS transporter</fullName>
    </submittedName>
</protein>
<feature type="transmembrane region" description="Helical" evidence="6">
    <location>
        <begin position="274"/>
        <end position="292"/>
    </location>
</feature>
<dbReference type="InterPro" id="IPR036259">
    <property type="entry name" value="MFS_trans_sf"/>
</dbReference>